<accession>A0A8I6S604</accession>
<dbReference type="KEGG" id="clec:106669140"/>
<evidence type="ECO:0000313" key="1">
    <source>
        <dbReference type="EnsemblMetazoa" id="XP_014253926.1"/>
    </source>
</evidence>
<evidence type="ECO:0000313" key="2">
    <source>
        <dbReference type="Proteomes" id="UP000494040"/>
    </source>
</evidence>
<name>A0A8I6S604_CIMLE</name>
<organism evidence="1 2">
    <name type="scientific">Cimex lectularius</name>
    <name type="common">Bed bug</name>
    <name type="synonym">Acanthia lectularia</name>
    <dbReference type="NCBI Taxonomy" id="79782"/>
    <lineage>
        <taxon>Eukaryota</taxon>
        <taxon>Metazoa</taxon>
        <taxon>Ecdysozoa</taxon>
        <taxon>Arthropoda</taxon>
        <taxon>Hexapoda</taxon>
        <taxon>Insecta</taxon>
        <taxon>Pterygota</taxon>
        <taxon>Neoptera</taxon>
        <taxon>Paraneoptera</taxon>
        <taxon>Hemiptera</taxon>
        <taxon>Heteroptera</taxon>
        <taxon>Panheteroptera</taxon>
        <taxon>Cimicomorpha</taxon>
        <taxon>Cimicidae</taxon>
        <taxon>Cimex</taxon>
    </lineage>
</organism>
<dbReference type="AlphaFoldDB" id="A0A8I6S604"/>
<keyword evidence="2" id="KW-1185">Reference proteome</keyword>
<dbReference type="OrthoDB" id="6613069at2759"/>
<reference evidence="1" key="1">
    <citation type="submission" date="2022-01" db="UniProtKB">
        <authorList>
            <consortium name="EnsemblMetazoa"/>
        </authorList>
    </citation>
    <scope>IDENTIFICATION</scope>
</reference>
<proteinExistence type="predicted"/>
<gene>
    <name evidence="1" type="primary">106669140</name>
</gene>
<dbReference type="EnsemblMetazoa" id="XM_014398440.2">
    <property type="protein sequence ID" value="XP_014253926.1"/>
    <property type="gene ID" value="LOC106669140"/>
</dbReference>
<dbReference type="Proteomes" id="UP000494040">
    <property type="component" value="Unassembled WGS sequence"/>
</dbReference>
<sequence>MSSNSEALVEDIFEFIKSIIVFIQLASVESLRADEIDTLFNQGFYVETIYTRFKLQGQVEHFNESISNYFSLNNITLPLHINLEILCDFILAKFLIPSVPNDLTRSAIRTYLKLCSKERFNQAIQHLSELRPLFLSVSSLYHRSFKDVDIESAIFIKSWTKIIEYRSEGRKEVESIMTQMIKELQCSETILCILSKSNAIIQESLIKQLNSVFDHENELPIWGNLIFSDQLVNACKAYPESTIVVFKILGFFSLNQTRNTNSAQSKTHIYEIVKELYAIKNLKCLVLEQIMRNVNKFDSEFWSFVYKKVRSDS</sequence>
<protein>
    <submittedName>
        <fullName evidence="1">Uncharacterized protein</fullName>
    </submittedName>
</protein>